<dbReference type="eggNOG" id="COG0318">
    <property type="taxonomic scope" value="Bacteria"/>
</dbReference>
<evidence type="ECO:0000259" key="3">
    <source>
        <dbReference type="Pfam" id="PF00501"/>
    </source>
</evidence>
<evidence type="ECO:0000256" key="2">
    <source>
        <dbReference type="ARBA" id="ARBA00022598"/>
    </source>
</evidence>
<dbReference type="PROSITE" id="PS00455">
    <property type="entry name" value="AMP_BINDING"/>
    <property type="match status" value="1"/>
</dbReference>
<reference evidence="5 6" key="1">
    <citation type="journal article" date="2011" name="Stand. Genomic Sci.">
        <title>Complete genome sequence of Thermomonospora curvata type strain (B9).</title>
        <authorList>
            <person name="Chertkov O."/>
            <person name="Sikorski J."/>
            <person name="Nolan M."/>
            <person name="Lapidus A."/>
            <person name="Lucas S."/>
            <person name="Del Rio T.G."/>
            <person name="Tice H."/>
            <person name="Cheng J.F."/>
            <person name="Goodwin L."/>
            <person name="Pitluck S."/>
            <person name="Liolios K."/>
            <person name="Ivanova N."/>
            <person name="Mavromatis K."/>
            <person name="Mikhailova N."/>
            <person name="Ovchinnikova G."/>
            <person name="Pati A."/>
            <person name="Chen A."/>
            <person name="Palaniappan K."/>
            <person name="Djao O.D."/>
            <person name="Land M."/>
            <person name="Hauser L."/>
            <person name="Chang Y.J."/>
            <person name="Jeffries C.D."/>
            <person name="Brettin T."/>
            <person name="Han C."/>
            <person name="Detter J.C."/>
            <person name="Rohde M."/>
            <person name="Goker M."/>
            <person name="Woyke T."/>
            <person name="Bristow J."/>
            <person name="Eisen J.A."/>
            <person name="Markowitz V."/>
            <person name="Hugenholtz P."/>
            <person name="Klenk H.P."/>
            <person name="Kyrpides N.C."/>
        </authorList>
    </citation>
    <scope>NUCLEOTIDE SEQUENCE [LARGE SCALE GENOMIC DNA]</scope>
    <source>
        <strain evidence="6">ATCC 19995 / DSM 43183 / JCM 3096 / KCTC 9072 / NBRC 15933 / NCIMB 10081 / Henssen B9</strain>
    </source>
</reference>
<dbReference type="EMBL" id="CP001738">
    <property type="protein sequence ID" value="ACY96545.1"/>
    <property type="molecule type" value="Genomic_DNA"/>
</dbReference>
<evidence type="ECO:0000256" key="1">
    <source>
        <dbReference type="ARBA" id="ARBA00006432"/>
    </source>
</evidence>
<dbReference type="Gene3D" id="3.40.50.12780">
    <property type="entry name" value="N-terminal domain of ligase-like"/>
    <property type="match status" value="1"/>
</dbReference>
<dbReference type="FunFam" id="3.30.300.30:FF:000008">
    <property type="entry name" value="2,3-dihydroxybenzoate-AMP ligase"/>
    <property type="match status" value="1"/>
</dbReference>
<dbReference type="HOGENOM" id="CLU_000022_59_0_11"/>
<dbReference type="InterPro" id="IPR000873">
    <property type="entry name" value="AMP-dep_synth/lig_dom"/>
</dbReference>
<evidence type="ECO:0000313" key="5">
    <source>
        <dbReference type="EMBL" id="ACY96545.1"/>
    </source>
</evidence>
<accession>D1A7F6</accession>
<dbReference type="InterPro" id="IPR025110">
    <property type="entry name" value="AMP-bd_C"/>
</dbReference>
<comment type="similarity">
    <text evidence="1">Belongs to the ATP-dependent AMP-binding enzyme family.</text>
</comment>
<dbReference type="Pfam" id="PF13193">
    <property type="entry name" value="AMP-binding_C"/>
    <property type="match status" value="1"/>
</dbReference>
<dbReference type="InterPro" id="IPR045851">
    <property type="entry name" value="AMP-bd_C_sf"/>
</dbReference>
<dbReference type="STRING" id="471852.Tcur_0959"/>
<dbReference type="PANTHER" id="PTHR43767">
    <property type="entry name" value="LONG-CHAIN-FATTY-ACID--COA LIGASE"/>
    <property type="match status" value="1"/>
</dbReference>
<dbReference type="InterPro" id="IPR050237">
    <property type="entry name" value="ATP-dep_AMP-bd_enzyme"/>
</dbReference>
<gene>
    <name evidence="5" type="ordered locus">Tcur_0959</name>
</gene>
<dbReference type="PANTHER" id="PTHR43767:SF1">
    <property type="entry name" value="NONRIBOSOMAL PEPTIDE SYNTHASE PES1 (EUROFUNG)-RELATED"/>
    <property type="match status" value="1"/>
</dbReference>
<sequence length="512" mass="54393">MDGAVTPDWPRPTVDQAVRRHAAERPDEVAVVGPAASLTWAQLDAAADRAAAVIAATGGAGSRVAWLGANDIGYPATLLGAWRQRSALVGLNWRLPDRDLAACCAETAVTHIFTSTAFAGRAEAIAGPGVHIEVVDQTTAGMWPGRAAAAPLEPAADDVAMVFFTSGSTGPPKAVPLERLAMEIGATTPVVHGFQPDSRLLIVPPVFHLAGAYWVQYGLLYGSRQVYLADAAPKSIVAAMAGQRITHAVLVPTLIRALIDQLKIEPTPLPELRHVAYGASPIPPPTLREALEVLGCEMCQVYGMTEAGGVVTYLPPEDHRTDGAHTGRLASAGRPTVGVELQVRDLVTGQVVPPGTSGELWFRTPFMAKGYLGRPAETAKVFVDGWLNSRDVGHLDADGYVYVEGRSDEMIITGGENVHPLEVESALCELPDVAEAAVVGLPDRTWGQRVCAAIVRREDRLTEEAVLAHCRAELAGYKVPRTVVFLDGLPKTASGKISRSALVDLLSRQEPR</sequence>
<feature type="domain" description="AMP-binding enzyme C-terminal" evidence="4">
    <location>
        <begin position="422"/>
        <end position="496"/>
    </location>
</feature>
<keyword evidence="6" id="KW-1185">Reference proteome</keyword>
<evidence type="ECO:0000259" key="4">
    <source>
        <dbReference type="Pfam" id="PF13193"/>
    </source>
</evidence>
<evidence type="ECO:0000313" key="6">
    <source>
        <dbReference type="Proteomes" id="UP000001918"/>
    </source>
</evidence>
<feature type="domain" description="AMP-dependent synthetase/ligase" evidence="3">
    <location>
        <begin position="19"/>
        <end position="372"/>
    </location>
</feature>
<dbReference type="InterPro" id="IPR020845">
    <property type="entry name" value="AMP-binding_CS"/>
</dbReference>
<dbReference type="Pfam" id="PF00501">
    <property type="entry name" value="AMP-binding"/>
    <property type="match status" value="1"/>
</dbReference>
<name>D1A7F6_THECD</name>
<proteinExistence type="inferred from homology"/>
<keyword evidence="2 5" id="KW-0436">Ligase</keyword>
<dbReference type="GO" id="GO:0016878">
    <property type="term" value="F:acid-thiol ligase activity"/>
    <property type="evidence" value="ECO:0007669"/>
    <property type="project" value="UniProtKB-ARBA"/>
</dbReference>
<dbReference type="AlphaFoldDB" id="D1A7F6"/>
<dbReference type="RefSeq" id="WP_012851329.1">
    <property type="nucleotide sequence ID" value="NC_013510.1"/>
</dbReference>
<dbReference type="InterPro" id="IPR042099">
    <property type="entry name" value="ANL_N_sf"/>
</dbReference>
<dbReference type="Proteomes" id="UP000001918">
    <property type="component" value="Chromosome"/>
</dbReference>
<organism evidence="5 6">
    <name type="scientific">Thermomonospora curvata (strain ATCC 19995 / DSM 43183 / JCM 3096 / KCTC 9072 / NBRC 15933 / NCIMB 10081 / Henssen B9)</name>
    <dbReference type="NCBI Taxonomy" id="471852"/>
    <lineage>
        <taxon>Bacteria</taxon>
        <taxon>Bacillati</taxon>
        <taxon>Actinomycetota</taxon>
        <taxon>Actinomycetes</taxon>
        <taxon>Streptosporangiales</taxon>
        <taxon>Thermomonosporaceae</taxon>
        <taxon>Thermomonospora</taxon>
    </lineage>
</organism>
<protein>
    <submittedName>
        <fullName evidence="5">AMP-dependent synthetase and ligase</fullName>
    </submittedName>
</protein>
<dbReference type="OrthoDB" id="4362067at2"/>
<dbReference type="Gene3D" id="3.30.300.30">
    <property type="match status" value="1"/>
</dbReference>
<dbReference type="KEGG" id="tcu:Tcur_0959"/>
<dbReference type="SUPFAM" id="SSF56801">
    <property type="entry name" value="Acetyl-CoA synthetase-like"/>
    <property type="match status" value="1"/>
</dbReference>